<feature type="transmembrane region" description="Helical" evidence="8">
    <location>
        <begin position="167"/>
        <end position="185"/>
    </location>
</feature>
<dbReference type="Gene3D" id="3.40.50.300">
    <property type="entry name" value="P-loop containing nucleotide triphosphate hydrolases"/>
    <property type="match status" value="1"/>
</dbReference>
<dbReference type="GO" id="GO:0005524">
    <property type="term" value="F:ATP binding"/>
    <property type="evidence" value="ECO:0007669"/>
    <property type="project" value="UniProtKB-KW"/>
</dbReference>
<dbReference type="InterPro" id="IPR017871">
    <property type="entry name" value="ABC_transporter-like_CS"/>
</dbReference>
<dbReference type="InterPro" id="IPR027417">
    <property type="entry name" value="P-loop_NTPase"/>
</dbReference>
<feature type="domain" description="ABC transmembrane type-1" evidence="10">
    <location>
        <begin position="24"/>
        <end position="310"/>
    </location>
</feature>
<dbReference type="GO" id="GO:0016887">
    <property type="term" value="F:ATP hydrolysis activity"/>
    <property type="evidence" value="ECO:0007669"/>
    <property type="project" value="InterPro"/>
</dbReference>
<dbReference type="GO" id="GO:0005886">
    <property type="term" value="C:plasma membrane"/>
    <property type="evidence" value="ECO:0007669"/>
    <property type="project" value="UniProtKB-SubCell"/>
</dbReference>
<evidence type="ECO:0000313" key="11">
    <source>
        <dbReference type="EMBL" id="MBI2096998.1"/>
    </source>
</evidence>
<keyword evidence="3 8" id="KW-0812">Transmembrane</keyword>
<dbReference type="Gene3D" id="1.20.1560.10">
    <property type="entry name" value="ABC transporter type 1, transmembrane domain"/>
    <property type="match status" value="1"/>
</dbReference>
<comment type="caution">
    <text evidence="11">The sequence shown here is derived from an EMBL/GenBank/DDBJ whole genome shotgun (WGS) entry which is preliminary data.</text>
</comment>
<evidence type="ECO:0000256" key="2">
    <source>
        <dbReference type="ARBA" id="ARBA00022448"/>
    </source>
</evidence>
<accession>A0A931WNU2</accession>
<gene>
    <name evidence="11" type="ORF">HYT40_02505</name>
</gene>
<dbReference type="EMBL" id="JACOZA010000071">
    <property type="protein sequence ID" value="MBI2096998.1"/>
    <property type="molecule type" value="Genomic_DNA"/>
</dbReference>
<dbReference type="PROSITE" id="PS00211">
    <property type="entry name" value="ABC_TRANSPORTER_1"/>
    <property type="match status" value="1"/>
</dbReference>
<dbReference type="PANTHER" id="PTHR43394">
    <property type="entry name" value="ATP-DEPENDENT PERMEASE MDL1, MITOCHONDRIAL"/>
    <property type="match status" value="1"/>
</dbReference>
<evidence type="ECO:0000256" key="4">
    <source>
        <dbReference type="ARBA" id="ARBA00022741"/>
    </source>
</evidence>
<evidence type="ECO:0000259" key="10">
    <source>
        <dbReference type="PROSITE" id="PS50929"/>
    </source>
</evidence>
<evidence type="ECO:0000256" key="6">
    <source>
        <dbReference type="ARBA" id="ARBA00022989"/>
    </source>
</evidence>
<evidence type="ECO:0000256" key="3">
    <source>
        <dbReference type="ARBA" id="ARBA00022692"/>
    </source>
</evidence>
<keyword evidence="6 8" id="KW-1133">Transmembrane helix</keyword>
<feature type="transmembrane region" description="Helical" evidence="8">
    <location>
        <begin position="21"/>
        <end position="44"/>
    </location>
</feature>
<dbReference type="InterPro" id="IPR003439">
    <property type="entry name" value="ABC_transporter-like_ATP-bd"/>
</dbReference>
<keyword evidence="5 11" id="KW-0067">ATP-binding</keyword>
<dbReference type="InterPro" id="IPR039421">
    <property type="entry name" value="Type_1_exporter"/>
</dbReference>
<evidence type="ECO:0000256" key="5">
    <source>
        <dbReference type="ARBA" id="ARBA00022840"/>
    </source>
</evidence>
<feature type="domain" description="ABC transporter" evidence="9">
    <location>
        <begin position="344"/>
        <end position="578"/>
    </location>
</feature>
<protein>
    <submittedName>
        <fullName evidence="11">ABC transporter ATP-binding protein</fullName>
    </submittedName>
</protein>
<dbReference type="GO" id="GO:0015421">
    <property type="term" value="F:ABC-type oligopeptide transporter activity"/>
    <property type="evidence" value="ECO:0007669"/>
    <property type="project" value="TreeGrafter"/>
</dbReference>
<feature type="transmembrane region" description="Helical" evidence="8">
    <location>
        <begin position="277"/>
        <end position="299"/>
    </location>
</feature>
<keyword evidence="2" id="KW-0813">Transport</keyword>
<dbReference type="AlphaFoldDB" id="A0A931WNU2"/>
<dbReference type="SUPFAM" id="SSF90123">
    <property type="entry name" value="ABC transporter transmembrane region"/>
    <property type="match status" value="1"/>
</dbReference>
<name>A0A931WNU2_9BACT</name>
<comment type="subcellular location">
    <subcellularLocation>
        <location evidence="1">Cell membrane</location>
        <topology evidence="1">Multi-pass membrane protein</topology>
    </subcellularLocation>
</comment>
<dbReference type="Pfam" id="PF00664">
    <property type="entry name" value="ABC_membrane"/>
    <property type="match status" value="1"/>
</dbReference>
<feature type="transmembrane region" description="Helical" evidence="8">
    <location>
        <begin position="253"/>
        <end position="271"/>
    </location>
</feature>
<sequence length="586" mass="66257">MRKTTKATYRIFWRHLRPYRRFFWLAIAMAVIGTLIDVATPLFYKRFFDILASGGPIGAASGALLVIILEVLGLHTISWLTSRVSFFVVIFLELRVMNDLTNTAFQYLHGHSYGFFINRFAGALVRKVNRLASAFEGVGDKLYWDLLPLVLRTTLILAILFAKNTLLGAVMAVWAAAFMAINYALTMYKLNYDIQAAESDTKTTAHLADTVTNQANIKLFTRFQEELNSFRKVTEDNFQKHWKAWKLGGTIEAVQAALTTLLEFGIFYIAIQLWTRGALTVGDFVLLQAYVLQMVWRLWDFGRIFRQLYRNLADAEEMIEILETPHEIQNRPGAPALKIRQGEVAFENVRFSYHKGRDVIRDFNLTIRSGEKVGFVGPSGAGKTTLSALLLRFFNLPNGKILIDGQNIADVTQESLRANVALVPQEPILFHRTLMENIRYGREGATDAEVMASAELAHCSEFIERLPDKYHTLVGERGIKLSGGERQRVAIARAILKSAPILVLDEATSSLDSHSEALIQDALGKLMRGKTTIVIAHRLSTIMRMDRIVVMRRGEIKEVGSHDRLIQNPQSLYKKLWELQVGGFIK</sequence>
<keyword evidence="4" id="KW-0547">Nucleotide-binding</keyword>
<evidence type="ECO:0000313" key="12">
    <source>
        <dbReference type="Proteomes" id="UP000724148"/>
    </source>
</evidence>
<keyword evidence="7 8" id="KW-0472">Membrane</keyword>
<evidence type="ECO:0000259" key="9">
    <source>
        <dbReference type="PROSITE" id="PS50893"/>
    </source>
</evidence>
<dbReference type="InterPro" id="IPR011527">
    <property type="entry name" value="ABC1_TM_dom"/>
</dbReference>
<dbReference type="FunFam" id="3.40.50.300:FF:000287">
    <property type="entry name" value="Multidrug ABC transporter ATP-binding protein"/>
    <property type="match status" value="1"/>
</dbReference>
<feature type="transmembrane region" description="Helical" evidence="8">
    <location>
        <begin position="50"/>
        <end position="73"/>
    </location>
</feature>
<dbReference type="SUPFAM" id="SSF52540">
    <property type="entry name" value="P-loop containing nucleoside triphosphate hydrolases"/>
    <property type="match status" value="1"/>
</dbReference>
<evidence type="ECO:0000256" key="8">
    <source>
        <dbReference type="SAM" id="Phobius"/>
    </source>
</evidence>
<dbReference type="PANTHER" id="PTHR43394:SF1">
    <property type="entry name" value="ATP-BINDING CASSETTE SUB-FAMILY B MEMBER 10, MITOCHONDRIAL"/>
    <property type="match status" value="1"/>
</dbReference>
<dbReference type="SMART" id="SM00382">
    <property type="entry name" value="AAA"/>
    <property type="match status" value="1"/>
</dbReference>
<reference evidence="11" key="1">
    <citation type="submission" date="2020-07" db="EMBL/GenBank/DDBJ databases">
        <title>Huge and variable diversity of episymbiotic CPR bacteria and DPANN archaea in groundwater ecosystems.</title>
        <authorList>
            <person name="He C.Y."/>
            <person name="Keren R."/>
            <person name="Whittaker M."/>
            <person name="Farag I.F."/>
            <person name="Doudna J."/>
            <person name="Cate J.H.D."/>
            <person name="Banfield J.F."/>
        </authorList>
    </citation>
    <scope>NUCLEOTIDE SEQUENCE</scope>
    <source>
        <strain evidence="11">NC_groundwater_193_Ag_S-0.1um_51_7</strain>
    </source>
</reference>
<proteinExistence type="predicted"/>
<dbReference type="PROSITE" id="PS50893">
    <property type="entry name" value="ABC_TRANSPORTER_2"/>
    <property type="match status" value="1"/>
</dbReference>
<dbReference type="InterPro" id="IPR003593">
    <property type="entry name" value="AAA+_ATPase"/>
</dbReference>
<dbReference type="PROSITE" id="PS50929">
    <property type="entry name" value="ABC_TM1F"/>
    <property type="match status" value="1"/>
</dbReference>
<organism evidence="11 12">
    <name type="scientific">Candidatus Sungiibacteriota bacterium</name>
    <dbReference type="NCBI Taxonomy" id="2750080"/>
    <lineage>
        <taxon>Bacteria</taxon>
        <taxon>Candidatus Sungiibacteriota</taxon>
    </lineage>
</organism>
<dbReference type="InterPro" id="IPR036640">
    <property type="entry name" value="ABC1_TM_sf"/>
</dbReference>
<evidence type="ECO:0000256" key="7">
    <source>
        <dbReference type="ARBA" id="ARBA00023136"/>
    </source>
</evidence>
<evidence type="ECO:0000256" key="1">
    <source>
        <dbReference type="ARBA" id="ARBA00004651"/>
    </source>
</evidence>
<dbReference type="Proteomes" id="UP000724148">
    <property type="component" value="Unassembled WGS sequence"/>
</dbReference>
<dbReference type="Pfam" id="PF00005">
    <property type="entry name" value="ABC_tran"/>
    <property type="match status" value="1"/>
</dbReference>